<name>A0A8B8ZJ76_PHODC</name>
<evidence type="ECO:0000256" key="1">
    <source>
        <dbReference type="PROSITE-ProRule" id="PRU00047"/>
    </source>
</evidence>
<dbReference type="InterPro" id="IPR004332">
    <property type="entry name" value="Transposase_MuDR"/>
</dbReference>
<dbReference type="KEGG" id="pda:120104537"/>
<protein>
    <submittedName>
        <fullName evidence="5">Uncharacterized protein LOC120104537</fullName>
    </submittedName>
</protein>
<evidence type="ECO:0000313" key="5">
    <source>
        <dbReference type="RefSeq" id="XP_038971769.1"/>
    </source>
</evidence>
<dbReference type="Proteomes" id="UP000228380">
    <property type="component" value="Unplaced"/>
</dbReference>
<feature type="domain" description="SWIM-type" evidence="3">
    <location>
        <begin position="608"/>
        <end position="642"/>
    </location>
</feature>
<keyword evidence="1" id="KW-0863">Zinc-finger</keyword>
<gene>
    <name evidence="5" type="primary">LOC120104537</name>
</gene>
<dbReference type="PROSITE" id="PS50966">
    <property type="entry name" value="ZF_SWIM"/>
    <property type="match status" value="1"/>
</dbReference>
<dbReference type="InterPro" id="IPR007527">
    <property type="entry name" value="Znf_SWIM"/>
</dbReference>
<dbReference type="Pfam" id="PF10551">
    <property type="entry name" value="MULE"/>
    <property type="match status" value="1"/>
</dbReference>
<dbReference type="InterPro" id="IPR001878">
    <property type="entry name" value="Znf_CCHC"/>
</dbReference>
<dbReference type="GO" id="GO:0008270">
    <property type="term" value="F:zinc ion binding"/>
    <property type="evidence" value="ECO:0007669"/>
    <property type="project" value="UniProtKB-KW"/>
</dbReference>
<keyword evidence="1" id="KW-0862">Zinc</keyword>
<organism evidence="4 5">
    <name type="scientific">Phoenix dactylifera</name>
    <name type="common">Date palm</name>
    <dbReference type="NCBI Taxonomy" id="42345"/>
    <lineage>
        <taxon>Eukaryota</taxon>
        <taxon>Viridiplantae</taxon>
        <taxon>Streptophyta</taxon>
        <taxon>Embryophyta</taxon>
        <taxon>Tracheophyta</taxon>
        <taxon>Spermatophyta</taxon>
        <taxon>Magnoliopsida</taxon>
        <taxon>Liliopsida</taxon>
        <taxon>Arecaceae</taxon>
        <taxon>Coryphoideae</taxon>
        <taxon>Phoeniceae</taxon>
        <taxon>Phoenix</taxon>
    </lineage>
</organism>
<keyword evidence="1" id="KW-0479">Metal-binding</keyword>
<dbReference type="GO" id="GO:0003676">
    <property type="term" value="F:nucleic acid binding"/>
    <property type="evidence" value="ECO:0007669"/>
    <property type="project" value="InterPro"/>
</dbReference>
<feature type="domain" description="CCHC-type" evidence="2">
    <location>
        <begin position="712"/>
        <end position="728"/>
    </location>
</feature>
<sequence>MASEDTGSSVFMAICSYGSEAVIISISKDTILDQIFKEIVERWRHLSSTMIEVKFYIPNKSKMLVTLMSDKDVRNMHEIHVNLNAKVIEMVVTHSPTLIEGAAVVIESGSSHCAEISSRGKKFSKGSSSNFGQVVEETRAAIEEEASKKNSLDDWKNSIEGVGQEFMNVETLRDTIHNYCIAICRDFVFVKNDRDRVTVECVYEGCEWRIHASRLGNGEKFAIKKMHCNHTCGGGLQVRSHPKASKRWVSKIVKDQLQDMPLYKPSDIVKDIRRQYGVELPYHQAWRGKEVAMMDLYGNSRLSYERIRWYCDAIRQTNPGSIAEYETIDGRFRRLFICFHASLMGFIKGCRPLIFIDGTFIKHKDGGVLLGATSKDGNDDMFPIAYGVVDIECDENWEWFCRFLKEAIHSCTEYSGQQFTFMTDRHQGIIKSVPKYFPDSYHSYCIRHVKENFKNQVLVHYRAAERKRLIDLLNAAAYTPRLTVFRKLIAKLTSEAPGATTFLLHAKPEHWANAVFPSPRWGIMTSNVAESFNSWVLEARHLPVPQMVDHIRIQIMQMMHQRRNRGYSIQSQLCPDAEKVLQKNAEDGRRLAVFTSNIMIYDVKDTNYSCKVDLHMCSCSCGEWRIFRMPCKHACACIEKDGRSLYQFTDNCFQAELYRVTYAEAISPIPDMEKPQSASEEIHILPPIRKTRPGRPKKKRRPSQVESVREMRCGRCGKVGHNRRTCNEVIK</sequence>
<dbReference type="GeneID" id="120104537"/>
<dbReference type="Pfam" id="PF03108">
    <property type="entry name" value="DBD_Tnp_Mut"/>
    <property type="match status" value="1"/>
</dbReference>
<evidence type="ECO:0000259" key="2">
    <source>
        <dbReference type="PROSITE" id="PS50158"/>
    </source>
</evidence>
<proteinExistence type="predicted"/>
<dbReference type="RefSeq" id="XP_038971769.1">
    <property type="nucleotide sequence ID" value="XM_039115841.1"/>
</dbReference>
<accession>A0A8B8ZJ76</accession>
<evidence type="ECO:0000259" key="3">
    <source>
        <dbReference type="PROSITE" id="PS50966"/>
    </source>
</evidence>
<keyword evidence="4" id="KW-1185">Reference proteome</keyword>
<dbReference type="OrthoDB" id="1932754at2759"/>
<dbReference type="AlphaFoldDB" id="A0A8B8ZJ76"/>
<dbReference type="PANTHER" id="PTHR31973">
    <property type="entry name" value="POLYPROTEIN, PUTATIVE-RELATED"/>
    <property type="match status" value="1"/>
</dbReference>
<dbReference type="InterPro" id="IPR018289">
    <property type="entry name" value="MULE_transposase_dom"/>
</dbReference>
<reference evidence="5" key="1">
    <citation type="submission" date="2025-08" db="UniProtKB">
        <authorList>
            <consortium name="RefSeq"/>
        </authorList>
    </citation>
    <scope>IDENTIFICATION</scope>
    <source>
        <tissue evidence="5">Young leaves</tissue>
    </source>
</reference>
<dbReference type="PANTHER" id="PTHR31973:SF166">
    <property type="entry name" value="OS10G0104700 PROTEIN"/>
    <property type="match status" value="1"/>
</dbReference>
<dbReference type="PROSITE" id="PS50158">
    <property type="entry name" value="ZF_CCHC"/>
    <property type="match status" value="1"/>
</dbReference>
<evidence type="ECO:0000313" key="4">
    <source>
        <dbReference type="Proteomes" id="UP000228380"/>
    </source>
</evidence>